<proteinExistence type="predicted"/>
<sequence length="280" mass="32447">MDQEKFDEEFKKLWEESPLSHSDSEKEASWEQFRAKTFSEKKRKSKPWHLYAAASVLLFTLIGTGIYFNQETAAENIVLAENVIENTTSAIKHVVLPDSSKVELGPNSKIIYGNNFALNRKIEIDGEAYFKVKKDKQHPFQVFCDETTTTVLGTSFTVKESENEEVTVELFEGSVQMNIKGQNQKWILKPGDKFTYGNQTASVTEFSRFIDFDNEKLSVISQYIEENYSYKVNIPKENLNQKITIRINKKEDLKTILQLISEMYNLNFEINEDLKQITFQ</sequence>
<keyword evidence="1" id="KW-0472">Membrane</keyword>
<dbReference type="Proteomes" id="UP000829998">
    <property type="component" value="Chromosome"/>
</dbReference>
<keyword evidence="1" id="KW-0812">Transmembrane</keyword>
<evidence type="ECO:0000313" key="4">
    <source>
        <dbReference type="EMBL" id="UPZ15899.1"/>
    </source>
</evidence>
<dbReference type="PIRSF" id="PIRSF018266">
    <property type="entry name" value="FecR"/>
    <property type="match status" value="1"/>
</dbReference>
<evidence type="ECO:0000256" key="1">
    <source>
        <dbReference type="SAM" id="Phobius"/>
    </source>
</evidence>
<dbReference type="InterPro" id="IPR032508">
    <property type="entry name" value="FecR_C"/>
</dbReference>
<keyword evidence="1" id="KW-1133">Transmembrane helix</keyword>
<dbReference type="Pfam" id="PF04773">
    <property type="entry name" value="FecR"/>
    <property type="match status" value="1"/>
</dbReference>
<dbReference type="Gene3D" id="2.60.120.1440">
    <property type="match status" value="1"/>
</dbReference>
<evidence type="ECO:0000313" key="5">
    <source>
        <dbReference type="Proteomes" id="UP000829998"/>
    </source>
</evidence>
<evidence type="ECO:0000259" key="3">
    <source>
        <dbReference type="Pfam" id="PF16344"/>
    </source>
</evidence>
<accession>A0ABY4LUJ5</accession>
<dbReference type="PANTHER" id="PTHR30273">
    <property type="entry name" value="PERIPLASMIC SIGNAL SENSOR AND SIGMA FACTOR ACTIVATOR FECR-RELATED"/>
    <property type="match status" value="1"/>
</dbReference>
<dbReference type="InterPro" id="IPR012373">
    <property type="entry name" value="Ferrdict_sens_TM"/>
</dbReference>
<name>A0ABY4LUJ5_9FLAO</name>
<protein>
    <submittedName>
        <fullName evidence="4">FecR family protein</fullName>
    </submittedName>
</protein>
<dbReference type="RefSeq" id="WP_248728093.1">
    <property type="nucleotide sequence ID" value="NZ_CP096829.1"/>
</dbReference>
<dbReference type="PANTHER" id="PTHR30273:SF2">
    <property type="entry name" value="PROTEIN FECR"/>
    <property type="match status" value="1"/>
</dbReference>
<reference evidence="4 5" key="1">
    <citation type="submission" date="2022-04" db="EMBL/GenBank/DDBJ databases">
        <authorList>
            <person name="Ra J.-S."/>
            <person name="Kim S.-B."/>
        </authorList>
    </citation>
    <scope>NUCLEOTIDE SEQUENCE [LARGE SCALE GENOMIC DNA]</scope>
    <source>
        <strain evidence="4 5">MMS21-Er5</strain>
    </source>
</reference>
<gene>
    <name evidence="4" type="ORF">M0M44_00795</name>
</gene>
<feature type="domain" description="Protein FecR C-terminal" evidence="3">
    <location>
        <begin position="211"/>
        <end position="273"/>
    </location>
</feature>
<dbReference type="InterPro" id="IPR006860">
    <property type="entry name" value="FecR"/>
</dbReference>
<organism evidence="4 5">
    <name type="scientific">Flavobacterium humidisoli</name>
    <dbReference type="NCBI Taxonomy" id="2937442"/>
    <lineage>
        <taxon>Bacteria</taxon>
        <taxon>Pseudomonadati</taxon>
        <taxon>Bacteroidota</taxon>
        <taxon>Flavobacteriia</taxon>
        <taxon>Flavobacteriales</taxon>
        <taxon>Flavobacteriaceae</taxon>
        <taxon>Flavobacterium</taxon>
    </lineage>
</organism>
<keyword evidence="5" id="KW-1185">Reference proteome</keyword>
<evidence type="ECO:0000259" key="2">
    <source>
        <dbReference type="Pfam" id="PF04773"/>
    </source>
</evidence>
<dbReference type="Pfam" id="PF16344">
    <property type="entry name" value="FecR_C"/>
    <property type="match status" value="1"/>
</dbReference>
<dbReference type="Gene3D" id="3.55.50.30">
    <property type="match status" value="1"/>
</dbReference>
<dbReference type="EMBL" id="CP096829">
    <property type="protein sequence ID" value="UPZ15899.1"/>
    <property type="molecule type" value="Genomic_DNA"/>
</dbReference>
<feature type="transmembrane region" description="Helical" evidence="1">
    <location>
        <begin position="48"/>
        <end position="68"/>
    </location>
</feature>
<feature type="domain" description="FecR protein" evidence="2">
    <location>
        <begin position="86"/>
        <end position="176"/>
    </location>
</feature>